<keyword evidence="3" id="KW-1185">Reference proteome</keyword>
<organism evidence="2 3">
    <name type="scientific">Chondromyces apiculatus DSM 436</name>
    <dbReference type="NCBI Taxonomy" id="1192034"/>
    <lineage>
        <taxon>Bacteria</taxon>
        <taxon>Pseudomonadati</taxon>
        <taxon>Myxococcota</taxon>
        <taxon>Polyangia</taxon>
        <taxon>Polyangiales</taxon>
        <taxon>Polyangiaceae</taxon>
        <taxon>Chondromyces</taxon>
    </lineage>
</organism>
<name>A0A017TAY8_9BACT</name>
<feature type="transmembrane region" description="Helical" evidence="1">
    <location>
        <begin position="72"/>
        <end position="91"/>
    </location>
</feature>
<dbReference type="OrthoDB" id="5526448at2"/>
<dbReference type="EMBL" id="ASRX01000016">
    <property type="protein sequence ID" value="EYF06453.1"/>
    <property type="molecule type" value="Genomic_DNA"/>
</dbReference>
<protein>
    <recommendedName>
        <fullName evidence="4">DUF998 domain-containing protein</fullName>
    </recommendedName>
</protein>
<feature type="transmembrane region" description="Helical" evidence="1">
    <location>
        <begin position="12"/>
        <end position="32"/>
    </location>
</feature>
<sequence>MRGEPQDRRLAVMLLGCALGAGVLLAASMVLYPGGTWMDAQAHGHDFFRNFVCDLTQPVALNGVPNRGARPAQAGMLLLVGAFLPFWWLMPRLFPEEAKLGQWVRAAGMVSLAGLVAVPLLPSLVFGKLHAAAVLVASVPALVAGWLSVRGLRARPRLQVLGTATVAAALVDAALYARGVVLGGPTLLALPALQKVAATGLLGWMVGVAVVTLRRVTATP</sequence>
<keyword evidence="1" id="KW-1133">Transmembrane helix</keyword>
<evidence type="ECO:0000313" key="2">
    <source>
        <dbReference type="EMBL" id="EYF06453.1"/>
    </source>
</evidence>
<keyword evidence="1" id="KW-0472">Membrane</keyword>
<dbReference type="RefSeq" id="WP_044240063.1">
    <property type="nucleotide sequence ID" value="NZ_ASRX01000016.1"/>
</dbReference>
<evidence type="ECO:0000313" key="3">
    <source>
        <dbReference type="Proteomes" id="UP000019678"/>
    </source>
</evidence>
<keyword evidence="1" id="KW-0812">Transmembrane</keyword>
<evidence type="ECO:0008006" key="4">
    <source>
        <dbReference type="Google" id="ProtNLM"/>
    </source>
</evidence>
<feature type="transmembrane region" description="Helical" evidence="1">
    <location>
        <begin position="131"/>
        <end position="149"/>
    </location>
</feature>
<dbReference type="Proteomes" id="UP000019678">
    <property type="component" value="Unassembled WGS sequence"/>
</dbReference>
<dbReference type="eggNOG" id="ENOG5032RA3">
    <property type="taxonomic scope" value="Bacteria"/>
</dbReference>
<proteinExistence type="predicted"/>
<reference evidence="2 3" key="1">
    <citation type="submission" date="2013-05" db="EMBL/GenBank/DDBJ databases">
        <title>Genome assembly of Chondromyces apiculatus DSM 436.</title>
        <authorList>
            <person name="Sharma G."/>
            <person name="Khatri I."/>
            <person name="Kaur C."/>
            <person name="Mayilraj S."/>
            <person name="Subramanian S."/>
        </authorList>
    </citation>
    <scope>NUCLEOTIDE SEQUENCE [LARGE SCALE GENOMIC DNA]</scope>
    <source>
        <strain evidence="2 3">DSM 436</strain>
    </source>
</reference>
<feature type="transmembrane region" description="Helical" evidence="1">
    <location>
        <begin position="158"/>
        <end position="176"/>
    </location>
</feature>
<evidence type="ECO:0000256" key="1">
    <source>
        <dbReference type="SAM" id="Phobius"/>
    </source>
</evidence>
<feature type="transmembrane region" description="Helical" evidence="1">
    <location>
        <begin position="196"/>
        <end position="213"/>
    </location>
</feature>
<comment type="caution">
    <text evidence="2">The sequence shown here is derived from an EMBL/GenBank/DDBJ whole genome shotgun (WGS) entry which is preliminary data.</text>
</comment>
<feature type="transmembrane region" description="Helical" evidence="1">
    <location>
        <begin position="103"/>
        <end position="125"/>
    </location>
</feature>
<accession>A0A017TAY8</accession>
<gene>
    <name evidence="2" type="ORF">CAP_1983</name>
</gene>
<dbReference type="AlphaFoldDB" id="A0A017TAY8"/>